<evidence type="ECO:0000256" key="1">
    <source>
        <dbReference type="SAM" id="MobiDB-lite"/>
    </source>
</evidence>
<protein>
    <submittedName>
        <fullName evidence="2">Uncharacterized protein</fullName>
    </submittedName>
</protein>
<gene>
    <name evidence="2" type="ORF">ACFFX0_17295</name>
</gene>
<evidence type="ECO:0000313" key="2">
    <source>
        <dbReference type="EMBL" id="MFB9072861.1"/>
    </source>
</evidence>
<name>A0ABV5G1P7_9MICC</name>
<proteinExistence type="predicted"/>
<keyword evidence="3" id="KW-1185">Reference proteome</keyword>
<reference evidence="2 3" key="1">
    <citation type="submission" date="2024-09" db="EMBL/GenBank/DDBJ databases">
        <authorList>
            <person name="Sun Q."/>
            <person name="Mori K."/>
        </authorList>
    </citation>
    <scope>NUCLEOTIDE SEQUENCE [LARGE SCALE GENOMIC DNA]</scope>
    <source>
        <strain evidence="2 3">CCM 7609</strain>
    </source>
</reference>
<dbReference type="EMBL" id="JBHMFI010000001">
    <property type="protein sequence ID" value="MFB9072861.1"/>
    <property type="molecule type" value="Genomic_DNA"/>
</dbReference>
<accession>A0ABV5G1P7</accession>
<organism evidence="2 3">
    <name type="scientific">Citricoccus parietis</name>
    <dbReference type="NCBI Taxonomy" id="592307"/>
    <lineage>
        <taxon>Bacteria</taxon>
        <taxon>Bacillati</taxon>
        <taxon>Actinomycetota</taxon>
        <taxon>Actinomycetes</taxon>
        <taxon>Micrococcales</taxon>
        <taxon>Micrococcaceae</taxon>
        <taxon>Citricoccus</taxon>
    </lineage>
</organism>
<evidence type="ECO:0000313" key="3">
    <source>
        <dbReference type="Proteomes" id="UP001589575"/>
    </source>
</evidence>
<comment type="caution">
    <text evidence="2">The sequence shown here is derived from an EMBL/GenBank/DDBJ whole genome shotgun (WGS) entry which is preliminary data.</text>
</comment>
<feature type="region of interest" description="Disordered" evidence="1">
    <location>
        <begin position="29"/>
        <end position="62"/>
    </location>
</feature>
<dbReference type="Proteomes" id="UP001589575">
    <property type="component" value="Unassembled WGS sequence"/>
</dbReference>
<sequence>MASPPRPVRRAEPPTDRWTAVRGRHCLFRPGPGQRHSQHSGCRRRPDAGIPGTRDVRSVGSG</sequence>